<feature type="domain" description="HTH lysR-type" evidence="5">
    <location>
        <begin position="1"/>
        <end position="59"/>
    </location>
</feature>
<comment type="caution">
    <text evidence="6">The sequence shown here is derived from an EMBL/GenBank/DDBJ whole genome shotgun (WGS) entry which is preliminary data.</text>
</comment>
<dbReference type="Pfam" id="PF00126">
    <property type="entry name" value="HTH_1"/>
    <property type="match status" value="1"/>
</dbReference>
<dbReference type="Gene3D" id="1.10.10.10">
    <property type="entry name" value="Winged helix-like DNA-binding domain superfamily/Winged helix DNA-binding domain"/>
    <property type="match status" value="1"/>
</dbReference>
<dbReference type="InterPro" id="IPR036390">
    <property type="entry name" value="WH_DNA-bd_sf"/>
</dbReference>
<organism evidence="6 7">
    <name type="scientific">Paenibacillus rhizosphaerae</name>
    <dbReference type="NCBI Taxonomy" id="297318"/>
    <lineage>
        <taxon>Bacteria</taxon>
        <taxon>Bacillati</taxon>
        <taxon>Bacillota</taxon>
        <taxon>Bacilli</taxon>
        <taxon>Bacillales</taxon>
        <taxon>Paenibacillaceae</taxon>
        <taxon>Paenibacillus</taxon>
    </lineage>
</organism>
<evidence type="ECO:0000256" key="4">
    <source>
        <dbReference type="ARBA" id="ARBA00023163"/>
    </source>
</evidence>
<evidence type="ECO:0000256" key="2">
    <source>
        <dbReference type="ARBA" id="ARBA00023015"/>
    </source>
</evidence>
<dbReference type="GO" id="GO:0003677">
    <property type="term" value="F:DNA binding"/>
    <property type="evidence" value="ECO:0007669"/>
    <property type="project" value="UniProtKB-KW"/>
</dbReference>
<evidence type="ECO:0000259" key="5">
    <source>
        <dbReference type="PROSITE" id="PS50931"/>
    </source>
</evidence>
<dbReference type="GO" id="GO:0005829">
    <property type="term" value="C:cytosol"/>
    <property type="evidence" value="ECO:0007669"/>
    <property type="project" value="TreeGrafter"/>
</dbReference>
<dbReference type="PRINTS" id="PR00039">
    <property type="entry name" value="HTHLYSR"/>
</dbReference>
<reference evidence="6 7" key="1">
    <citation type="submission" date="2016-11" db="EMBL/GenBank/DDBJ databases">
        <title>Paenibacillus species isolates.</title>
        <authorList>
            <person name="Beno S.M."/>
        </authorList>
    </citation>
    <scope>NUCLEOTIDE SEQUENCE [LARGE SCALE GENOMIC DNA]</scope>
    <source>
        <strain evidence="6 7">FSL R5-0378</strain>
    </source>
</reference>
<evidence type="ECO:0000313" key="6">
    <source>
        <dbReference type="EMBL" id="OMF50646.1"/>
    </source>
</evidence>
<dbReference type="Proteomes" id="UP000187172">
    <property type="component" value="Unassembled WGS sequence"/>
</dbReference>
<dbReference type="GO" id="GO:0003700">
    <property type="term" value="F:DNA-binding transcription factor activity"/>
    <property type="evidence" value="ECO:0007669"/>
    <property type="project" value="InterPro"/>
</dbReference>
<dbReference type="Pfam" id="PF03466">
    <property type="entry name" value="LysR_substrate"/>
    <property type="match status" value="1"/>
</dbReference>
<protein>
    <submittedName>
        <fullName evidence="6">LysR family transcriptional regulator</fullName>
    </submittedName>
</protein>
<comment type="similarity">
    <text evidence="1">Belongs to the LysR transcriptional regulatory family.</text>
</comment>
<dbReference type="FunFam" id="1.10.10.10:FF:000001">
    <property type="entry name" value="LysR family transcriptional regulator"/>
    <property type="match status" value="1"/>
</dbReference>
<dbReference type="InterPro" id="IPR005119">
    <property type="entry name" value="LysR_subst-bd"/>
</dbReference>
<dbReference type="CDD" id="cd05466">
    <property type="entry name" value="PBP2_LTTR_substrate"/>
    <property type="match status" value="1"/>
</dbReference>
<sequence length="299" mass="33460">MNKSLLQLIVAISETRSFTSAGEKMNMTQPAVSRAVTALERELGVTLLIRDRRLGVALTPVGERIVRIFREILQGYDKVDQEIASEKGMETGSVRIGAFPVAASYFVPKIISHIKQQYPKLEFSILEGTIADIQEWLDNRVIDVGFVIPSDKTTHSHPLYREGIYAVMREDHPLSEKSIISPEDLREEPMLICKAGYEPPVLQWFDSAGEEPNIQYILYNYRTALQMIAAGEGLAVMSELSLLDLPSGLILKRISPAAYRDIHIVSAPLEDCTIAVKTFIETAQKLFPIQAEHEPLIKP</sequence>
<name>A0A1R1EFQ4_9BACL</name>
<dbReference type="Gene3D" id="3.40.190.10">
    <property type="entry name" value="Periplasmic binding protein-like II"/>
    <property type="match status" value="2"/>
</dbReference>
<dbReference type="EMBL" id="MRTP01000010">
    <property type="protein sequence ID" value="OMF50646.1"/>
    <property type="molecule type" value="Genomic_DNA"/>
</dbReference>
<dbReference type="STRING" id="297318.BK138_27030"/>
<keyword evidence="4" id="KW-0804">Transcription</keyword>
<gene>
    <name evidence="6" type="ORF">BK138_27030</name>
</gene>
<dbReference type="AlphaFoldDB" id="A0A1R1EFQ4"/>
<proteinExistence type="inferred from homology"/>
<evidence type="ECO:0000256" key="3">
    <source>
        <dbReference type="ARBA" id="ARBA00023125"/>
    </source>
</evidence>
<dbReference type="SUPFAM" id="SSF46785">
    <property type="entry name" value="Winged helix' DNA-binding domain"/>
    <property type="match status" value="1"/>
</dbReference>
<keyword evidence="7" id="KW-1185">Reference proteome</keyword>
<keyword evidence="2" id="KW-0805">Transcription regulation</keyword>
<dbReference type="InterPro" id="IPR050950">
    <property type="entry name" value="HTH-type_LysR_regulators"/>
</dbReference>
<dbReference type="InterPro" id="IPR000847">
    <property type="entry name" value="LysR_HTH_N"/>
</dbReference>
<dbReference type="PROSITE" id="PS50931">
    <property type="entry name" value="HTH_LYSR"/>
    <property type="match status" value="1"/>
</dbReference>
<dbReference type="SUPFAM" id="SSF53850">
    <property type="entry name" value="Periplasmic binding protein-like II"/>
    <property type="match status" value="1"/>
</dbReference>
<evidence type="ECO:0000256" key="1">
    <source>
        <dbReference type="ARBA" id="ARBA00009437"/>
    </source>
</evidence>
<dbReference type="InterPro" id="IPR036388">
    <property type="entry name" value="WH-like_DNA-bd_sf"/>
</dbReference>
<dbReference type="PANTHER" id="PTHR30419">
    <property type="entry name" value="HTH-TYPE TRANSCRIPTIONAL REGULATOR YBHD"/>
    <property type="match status" value="1"/>
</dbReference>
<accession>A0A1R1EFQ4</accession>
<dbReference type="PANTHER" id="PTHR30419:SF24">
    <property type="entry name" value="HTH-TYPE TRANSCRIPTIONAL REGULATOR CZCR"/>
    <property type="match status" value="1"/>
</dbReference>
<evidence type="ECO:0000313" key="7">
    <source>
        <dbReference type="Proteomes" id="UP000187172"/>
    </source>
</evidence>
<keyword evidence="3" id="KW-0238">DNA-binding</keyword>
<dbReference type="RefSeq" id="WP_076173970.1">
    <property type="nucleotide sequence ID" value="NZ_MRTP01000010.1"/>
</dbReference>